<accession>A0A2T0GWU9</accession>
<organism evidence="2 3">
    <name type="scientific">Actinopolyspora mortivallis</name>
    <dbReference type="NCBI Taxonomy" id="33906"/>
    <lineage>
        <taxon>Bacteria</taxon>
        <taxon>Bacillati</taxon>
        <taxon>Actinomycetota</taxon>
        <taxon>Actinomycetes</taxon>
        <taxon>Actinopolysporales</taxon>
        <taxon>Actinopolysporaceae</taxon>
        <taxon>Actinopolyspora</taxon>
    </lineage>
</organism>
<comment type="caution">
    <text evidence="2">The sequence shown here is derived from an EMBL/GenBank/DDBJ whole genome shotgun (WGS) entry which is preliminary data.</text>
</comment>
<keyword evidence="3" id="KW-1185">Reference proteome</keyword>
<sequence length="155" mass="17618">MDAAQMLTAHEIARQCRQRARTVEQHDESDTPGGGAGGHLRVVEPVTQPIERVPTQERRSTSAPAGEGARGGELTEREREILAFERQWWKHPDSKERAVRELFGLALAEYHRLLEDLLDEPAAMRSEPMLIKRLRRQRRTGGFDQATTYPYGSTE</sequence>
<name>A0A2T0GWU9_ACTMO</name>
<dbReference type="InParanoid" id="A0A2T0GWU9"/>
<feature type="region of interest" description="Disordered" evidence="1">
    <location>
        <begin position="19"/>
        <end position="76"/>
    </location>
</feature>
<dbReference type="Pfam" id="PF11662">
    <property type="entry name" value="DUF3263"/>
    <property type="match status" value="1"/>
</dbReference>
<evidence type="ECO:0000313" key="3">
    <source>
        <dbReference type="Proteomes" id="UP000239352"/>
    </source>
</evidence>
<protein>
    <submittedName>
        <fullName evidence="2">DUF3263 domain-containing protein</fullName>
    </submittedName>
</protein>
<evidence type="ECO:0000313" key="2">
    <source>
        <dbReference type="EMBL" id="PRW63567.1"/>
    </source>
</evidence>
<proteinExistence type="predicted"/>
<dbReference type="InterPro" id="IPR021678">
    <property type="entry name" value="DUF3263"/>
</dbReference>
<dbReference type="Proteomes" id="UP000239352">
    <property type="component" value="Unassembled WGS sequence"/>
</dbReference>
<dbReference type="RefSeq" id="WP_106113595.1">
    <property type="nucleotide sequence ID" value="NZ_PVSR01000012.1"/>
</dbReference>
<gene>
    <name evidence="2" type="ORF">CEP50_09610</name>
</gene>
<dbReference type="AlphaFoldDB" id="A0A2T0GWU9"/>
<dbReference type="STRING" id="1050202.GCA_000384035_03201"/>
<reference evidence="2 3" key="1">
    <citation type="submission" date="2018-03" db="EMBL/GenBank/DDBJ databases">
        <title>Actinopolyspora mortivallis from Sahara, screening for active biomolecules.</title>
        <authorList>
            <person name="Selama O."/>
            <person name="Wellington E.M.H."/>
            <person name="Hacene H."/>
        </authorList>
    </citation>
    <scope>NUCLEOTIDE SEQUENCE [LARGE SCALE GENOMIC DNA]</scope>
    <source>
        <strain evidence="2 3">M5A</strain>
    </source>
</reference>
<dbReference type="EMBL" id="PVSR01000012">
    <property type="protein sequence ID" value="PRW63567.1"/>
    <property type="molecule type" value="Genomic_DNA"/>
</dbReference>
<evidence type="ECO:0000256" key="1">
    <source>
        <dbReference type="SAM" id="MobiDB-lite"/>
    </source>
</evidence>